<evidence type="ECO:0000313" key="1">
    <source>
        <dbReference type="EMBL" id="KFI93221.1"/>
    </source>
</evidence>
<name>A0A087DCH1_9BIFI</name>
<accession>A0A087DCH1</accession>
<proteinExistence type="predicted"/>
<dbReference type="Proteomes" id="UP000029066">
    <property type="component" value="Unassembled WGS sequence"/>
</dbReference>
<dbReference type="RefSeq" id="WP_033890432.1">
    <property type="nucleotide sequence ID" value="NZ_JDUT01000003.1"/>
</dbReference>
<sequence>MMRTETYLLVAHIAEHIARHERLLADCTVSHSHESALIDGWVAHSDESDWFGGVSVAPLVARANGASSIREHADTFRILVSDEAARVALYPPQRHDYPEFPVAKREYATAGLDVAGMLDWIGGFEYTLDVESCEPVPSLR</sequence>
<evidence type="ECO:0000313" key="2">
    <source>
        <dbReference type="Proteomes" id="UP000029066"/>
    </source>
</evidence>
<dbReference type="STRING" id="1437607.BISA_1387"/>
<protein>
    <submittedName>
        <fullName evidence="1">Uncharacterized protein</fullName>
    </submittedName>
</protein>
<gene>
    <name evidence="1" type="ORF">BISA_1387</name>
</gene>
<dbReference type="EMBL" id="JGZN01000006">
    <property type="protein sequence ID" value="KFI93221.1"/>
    <property type="molecule type" value="Genomic_DNA"/>
</dbReference>
<dbReference type="AlphaFoldDB" id="A0A087DCH1"/>
<comment type="caution">
    <text evidence="1">The sequence shown here is derived from an EMBL/GenBank/DDBJ whole genome shotgun (WGS) entry which is preliminary data.</text>
</comment>
<reference evidence="1 2" key="1">
    <citation type="submission" date="2014-03" db="EMBL/GenBank/DDBJ databases">
        <title>Genomics of Bifidobacteria.</title>
        <authorList>
            <person name="Ventura M."/>
            <person name="Milani C."/>
            <person name="Lugli G.A."/>
        </authorList>
    </citation>
    <scope>NUCLEOTIDE SEQUENCE [LARGE SCALE GENOMIC DNA]</scope>
    <source>
        <strain evidence="1 2">DSM 23967</strain>
    </source>
</reference>
<organism evidence="1 2">
    <name type="scientific">Bifidobacterium saguini DSM 23967</name>
    <dbReference type="NCBI Taxonomy" id="1437607"/>
    <lineage>
        <taxon>Bacteria</taxon>
        <taxon>Bacillati</taxon>
        <taxon>Actinomycetota</taxon>
        <taxon>Actinomycetes</taxon>
        <taxon>Bifidobacteriales</taxon>
        <taxon>Bifidobacteriaceae</taxon>
        <taxon>Bifidobacterium</taxon>
    </lineage>
</organism>